<feature type="compositionally biased region" description="Acidic residues" evidence="2">
    <location>
        <begin position="246"/>
        <end position="273"/>
    </location>
</feature>
<dbReference type="PANTHER" id="PTHR22599">
    <property type="entry name" value="MPS ONE BINDER KINASE ACTIVATOR-LIKE MOB"/>
    <property type="match status" value="1"/>
</dbReference>
<feature type="compositionally biased region" description="Basic residues" evidence="2">
    <location>
        <begin position="574"/>
        <end position="583"/>
    </location>
</feature>
<dbReference type="GeneID" id="33559716"/>
<dbReference type="STRING" id="4999.A0A1Y1UNX2"/>
<feature type="compositionally biased region" description="Basic and acidic residues" evidence="2">
    <location>
        <begin position="274"/>
        <end position="302"/>
    </location>
</feature>
<dbReference type="Pfam" id="PF03637">
    <property type="entry name" value="Mob1_phocein"/>
    <property type="match status" value="1"/>
</dbReference>
<evidence type="ECO:0000313" key="3">
    <source>
        <dbReference type="EMBL" id="ORX38815.1"/>
    </source>
</evidence>
<dbReference type="RefSeq" id="XP_021872678.1">
    <property type="nucleotide sequence ID" value="XM_022017907.1"/>
</dbReference>
<protein>
    <submittedName>
        <fullName evidence="3">Mob1/phocein</fullName>
    </submittedName>
</protein>
<feature type="compositionally biased region" description="Polar residues" evidence="2">
    <location>
        <begin position="359"/>
        <end position="368"/>
    </location>
</feature>
<comment type="caution">
    <text evidence="3">The sequence shown here is derived from an EMBL/GenBank/DDBJ whole genome shotgun (WGS) entry which is preliminary data.</text>
</comment>
<keyword evidence="1" id="KW-0862">Zinc</keyword>
<accession>A0A1Y1UNX2</accession>
<dbReference type="InterPro" id="IPR005301">
    <property type="entry name" value="MOB_kinase_act_fam"/>
</dbReference>
<name>A0A1Y1UNX2_9TREE</name>
<feature type="region of interest" description="Disordered" evidence="2">
    <location>
        <begin position="1"/>
        <end position="37"/>
    </location>
</feature>
<feature type="binding site" evidence="1">
    <location>
        <position position="181"/>
    </location>
    <ligand>
        <name>Zn(2+)</name>
        <dbReference type="ChEBI" id="CHEBI:29105"/>
    </ligand>
</feature>
<dbReference type="InterPro" id="IPR036703">
    <property type="entry name" value="MOB_kinase_act_sf"/>
</dbReference>
<dbReference type="SUPFAM" id="SSF101152">
    <property type="entry name" value="Mob1/phocein"/>
    <property type="match status" value="1"/>
</dbReference>
<evidence type="ECO:0000256" key="1">
    <source>
        <dbReference type="PIRSR" id="PIRSR605301-1"/>
    </source>
</evidence>
<evidence type="ECO:0000256" key="2">
    <source>
        <dbReference type="SAM" id="MobiDB-lite"/>
    </source>
</evidence>
<feature type="binding site" evidence="1">
    <location>
        <position position="104"/>
    </location>
    <ligand>
        <name>Zn(2+)</name>
        <dbReference type="ChEBI" id="CHEBI:29105"/>
    </ligand>
</feature>
<dbReference type="AlphaFoldDB" id="A0A1Y1UNX2"/>
<dbReference type="InParanoid" id="A0A1Y1UNX2"/>
<dbReference type="Gene3D" id="1.20.140.30">
    <property type="entry name" value="MOB kinase activator"/>
    <property type="match status" value="1"/>
</dbReference>
<dbReference type="OrthoDB" id="10262609at2759"/>
<feature type="binding site" evidence="1">
    <location>
        <position position="109"/>
    </location>
    <ligand>
        <name>Zn(2+)</name>
        <dbReference type="ChEBI" id="CHEBI:29105"/>
    </ligand>
</feature>
<feature type="binding site" evidence="1">
    <location>
        <position position="186"/>
    </location>
    <ligand>
        <name>Zn(2+)</name>
        <dbReference type="ChEBI" id="CHEBI:29105"/>
    </ligand>
</feature>
<evidence type="ECO:0000313" key="4">
    <source>
        <dbReference type="Proteomes" id="UP000193218"/>
    </source>
</evidence>
<keyword evidence="1" id="KW-0479">Metal-binding</keyword>
<gene>
    <name evidence="3" type="ORF">BD324DRAFT_648929</name>
</gene>
<keyword evidence="4" id="KW-1185">Reference proteome</keyword>
<feature type="compositionally biased region" description="Polar residues" evidence="2">
    <location>
        <begin position="315"/>
        <end position="350"/>
    </location>
</feature>
<sequence>MDESSSSSSKQVYRLKRGTRVEDIQPSSSSHIPPLSEFDGPFQLAEYLSLKVRSDPHDIKGLVEVPGTSSKKRGVDEKHVWLYEHLRRIPIDLTPLITSLLSICTRETCPEMKANEWQYLCIAHDGKTEECCAIDYILHTIDSTVALLNSPQQFPSRLSIPAASLSYFPSLFRRLSRIFSHAFYHHREAFSLCEVETALYARFVALCETYEMVTDNLLYVPKSATKIHSGHEDDVDVDMNEKKGAEEEEEVDNEDEEDEEEEDEEEEESEEDESRGRDKEEMDNAGKRTRSLDRDRLSKNVDDIPPSRSPAVVSNKDTQSSPQASSSRTQGLANGSPNKSLPSRTGTMTPASDEKVSPSRDNVSQKVQQFEEGQGSPDQSFKSIRGTLSRGTNGRGKQPRGTMLWSSDSESAALPTVPEPGSDLIRTESNETAIHVGTSDESESVSTATSDEVPKDEIDLLEEQGKIPPVDSTLEAINLNDPTPSLEDTLKEALSDSVPTPELEKEDADKSVETAANEVEKLSLEDEDVPDPVNAVEATAPDISSSDAPPTSNGSTEEGTVTSMMPESPAQGRKANRKKGKGR</sequence>
<proteinExistence type="predicted"/>
<dbReference type="SMART" id="SM01388">
    <property type="entry name" value="Mob1_phocein"/>
    <property type="match status" value="1"/>
</dbReference>
<feature type="compositionally biased region" description="Polar residues" evidence="2">
    <location>
        <begin position="1"/>
        <end position="11"/>
    </location>
</feature>
<dbReference type="Proteomes" id="UP000193218">
    <property type="component" value="Unassembled WGS sequence"/>
</dbReference>
<feature type="compositionally biased region" description="Polar residues" evidence="2">
    <location>
        <begin position="542"/>
        <end position="565"/>
    </location>
</feature>
<feature type="region of interest" description="Disordered" evidence="2">
    <location>
        <begin position="229"/>
        <end position="583"/>
    </location>
</feature>
<feature type="compositionally biased region" description="Basic and acidic residues" evidence="2">
    <location>
        <begin position="507"/>
        <end position="524"/>
    </location>
</feature>
<organism evidence="3 4">
    <name type="scientific">Kockovaella imperatae</name>
    <dbReference type="NCBI Taxonomy" id="4999"/>
    <lineage>
        <taxon>Eukaryota</taxon>
        <taxon>Fungi</taxon>
        <taxon>Dikarya</taxon>
        <taxon>Basidiomycota</taxon>
        <taxon>Agaricomycotina</taxon>
        <taxon>Tremellomycetes</taxon>
        <taxon>Tremellales</taxon>
        <taxon>Cuniculitremaceae</taxon>
        <taxon>Kockovaella</taxon>
    </lineage>
</organism>
<dbReference type="EMBL" id="NBSH01000003">
    <property type="protein sequence ID" value="ORX38815.1"/>
    <property type="molecule type" value="Genomic_DNA"/>
</dbReference>
<reference evidence="3 4" key="1">
    <citation type="submission" date="2017-03" db="EMBL/GenBank/DDBJ databases">
        <title>Widespread Adenine N6-methylation of Active Genes in Fungi.</title>
        <authorList>
            <consortium name="DOE Joint Genome Institute"/>
            <person name="Mondo S.J."/>
            <person name="Dannebaum R.O."/>
            <person name="Kuo R.C."/>
            <person name="Louie K.B."/>
            <person name="Bewick A.J."/>
            <person name="Labutti K."/>
            <person name="Haridas S."/>
            <person name="Kuo A."/>
            <person name="Salamov A."/>
            <person name="Ahrendt S.R."/>
            <person name="Lau R."/>
            <person name="Bowen B.P."/>
            <person name="Lipzen A."/>
            <person name="Sullivan W."/>
            <person name="Andreopoulos W.B."/>
            <person name="Clum A."/>
            <person name="Lindquist E."/>
            <person name="Daum C."/>
            <person name="Northen T.R."/>
            <person name="Ramamoorthy G."/>
            <person name="Schmitz R.J."/>
            <person name="Gryganskyi A."/>
            <person name="Culley D."/>
            <person name="Magnuson J."/>
            <person name="James T.Y."/>
            <person name="O'Malley M.A."/>
            <person name="Stajich J.E."/>
            <person name="Spatafora J.W."/>
            <person name="Visel A."/>
            <person name="Grigoriev I.V."/>
        </authorList>
    </citation>
    <scope>NUCLEOTIDE SEQUENCE [LARGE SCALE GENOMIC DNA]</scope>
    <source>
        <strain evidence="3 4">NRRL Y-17943</strain>
    </source>
</reference>